<dbReference type="InterPro" id="IPR036034">
    <property type="entry name" value="PDZ_sf"/>
</dbReference>
<evidence type="ECO:0000313" key="6">
    <source>
        <dbReference type="Proteomes" id="UP001595916"/>
    </source>
</evidence>
<dbReference type="PROSITE" id="PS50106">
    <property type="entry name" value="PDZ"/>
    <property type="match status" value="1"/>
</dbReference>
<keyword evidence="6" id="KW-1185">Reference proteome</keyword>
<dbReference type="InterPro" id="IPR001940">
    <property type="entry name" value="Peptidase_S1C"/>
</dbReference>
<keyword evidence="3" id="KW-1133">Transmembrane helix</keyword>
<dbReference type="Pfam" id="PF13180">
    <property type="entry name" value="PDZ_2"/>
    <property type="match status" value="1"/>
</dbReference>
<dbReference type="GO" id="GO:0008233">
    <property type="term" value="F:peptidase activity"/>
    <property type="evidence" value="ECO:0007669"/>
    <property type="project" value="UniProtKB-KW"/>
</dbReference>
<gene>
    <name evidence="5" type="ORF">ACFO4R_00665</name>
</gene>
<evidence type="ECO:0000259" key="4">
    <source>
        <dbReference type="PROSITE" id="PS50106"/>
    </source>
</evidence>
<sequence>MGTKKSVFLSTVVGVLVGCLLSVTAMPYFLERAGLSIQRNDIESTTSKSEKLEKVTYVETTDNIYKEVAKKAMPSVVGIQTTTMLRNDFWGFTYPATGVGTGIIVREDGYILTNYHVVDGAESGGVNVLLSDGTKEEGEVVWGNSNMDLAVIKIDKKGLQAAELGDSSALEVGDLAIAIGNPLGLEFERTMTEGIVSGLNRSLQVDSEHVMDNLIQTSAAINRGNSGGPLLNSKGQVIGINTLKEGAGEALGFAIPINSAKPIVDQVIKTGKVEKVVLGIKGHDVDAFRQMTGEDYGAKDGGIIVFKVYPDTSAKQAGLRELDVIVEMDGKKIKSMEELSTLLYSYKKGDKVELTIMRDGKEIKTQVHFR</sequence>
<dbReference type="Pfam" id="PF13365">
    <property type="entry name" value="Trypsin_2"/>
    <property type="match status" value="1"/>
</dbReference>
<dbReference type="PANTHER" id="PTHR43343:SF3">
    <property type="entry name" value="PROTEASE DO-LIKE 8, CHLOROPLASTIC"/>
    <property type="match status" value="1"/>
</dbReference>
<dbReference type="EMBL" id="JBHSHL010000003">
    <property type="protein sequence ID" value="MFC4803584.1"/>
    <property type="molecule type" value="Genomic_DNA"/>
</dbReference>
<dbReference type="GO" id="GO:0006508">
    <property type="term" value="P:proteolysis"/>
    <property type="evidence" value="ECO:0007669"/>
    <property type="project" value="UniProtKB-KW"/>
</dbReference>
<feature type="domain" description="PDZ" evidence="4">
    <location>
        <begin position="284"/>
        <end position="360"/>
    </location>
</feature>
<evidence type="ECO:0000256" key="1">
    <source>
        <dbReference type="ARBA" id="ARBA00022670"/>
    </source>
</evidence>
<evidence type="ECO:0000256" key="3">
    <source>
        <dbReference type="SAM" id="Phobius"/>
    </source>
</evidence>
<reference evidence="6" key="1">
    <citation type="journal article" date="2019" name="Int. J. Syst. Evol. Microbiol.">
        <title>The Global Catalogue of Microorganisms (GCM) 10K type strain sequencing project: providing services to taxonomists for standard genome sequencing and annotation.</title>
        <authorList>
            <consortium name="The Broad Institute Genomics Platform"/>
            <consortium name="The Broad Institute Genome Sequencing Center for Infectious Disease"/>
            <person name="Wu L."/>
            <person name="Ma J."/>
        </authorList>
    </citation>
    <scope>NUCLEOTIDE SEQUENCE [LARGE SCALE GENOMIC DNA]</scope>
    <source>
        <strain evidence="6">CCUG 46385</strain>
    </source>
</reference>
<keyword evidence="3" id="KW-0812">Transmembrane</keyword>
<dbReference type="SMART" id="SM00228">
    <property type="entry name" value="PDZ"/>
    <property type="match status" value="1"/>
</dbReference>
<comment type="caution">
    <text evidence="5">The sequence shown here is derived from an EMBL/GenBank/DDBJ whole genome shotgun (WGS) entry which is preliminary data.</text>
</comment>
<dbReference type="Gene3D" id="2.40.10.120">
    <property type="match status" value="1"/>
</dbReference>
<protein>
    <submittedName>
        <fullName evidence="5">S1C family serine protease</fullName>
        <ecNumber evidence="5">3.4.21.-</ecNumber>
    </submittedName>
</protein>
<dbReference type="PRINTS" id="PR00834">
    <property type="entry name" value="PROTEASES2C"/>
</dbReference>
<dbReference type="InterPro" id="IPR001478">
    <property type="entry name" value="PDZ"/>
</dbReference>
<evidence type="ECO:0000313" key="5">
    <source>
        <dbReference type="EMBL" id="MFC4803584.1"/>
    </source>
</evidence>
<feature type="transmembrane region" description="Helical" evidence="3">
    <location>
        <begin position="7"/>
        <end position="30"/>
    </location>
</feature>
<dbReference type="SUPFAM" id="SSF50494">
    <property type="entry name" value="Trypsin-like serine proteases"/>
    <property type="match status" value="1"/>
</dbReference>
<dbReference type="PANTHER" id="PTHR43343">
    <property type="entry name" value="PEPTIDASE S12"/>
    <property type="match status" value="1"/>
</dbReference>
<evidence type="ECO:0000256" key="2">
    <source>
        <dbReference type="ARBA" id="ARBA00022801"/>
    </source>
</evidence>
<dbReference type="SUPFAM" id="SSF50156">
    <property type="entry name" value="PDZ domain-like"/>
    <property type="match status" value="1"/>
</dbReference>
<keyword evidence="2 5" id="KW-0378">Hydrolase</keyword>
<dbReference type="Proteomes" id="UP001595916">
    <property type="component" value="Unassembled WGS sequence"/>
</dbReference>
<dbReference type="InterPro" id="IPR009003">
    <property type="entry name" value="Peptidase_S1_PA"/>
</dbReference>
<keyword evidence="1 5" id="KW-0645">Protease</keyword>
<organism evidence="5 6">
    <name type="scientific">Filifactor villosus</name>
    <dbReference type="NCBI Taxonomy" id="29374"/>
    <lineage>
        <taxon>Bacteria</taxon>
        <taxon>Bacillati</taxon>
        <taxon>Bacillota</taxon>
        <taxon>Clostridia</taxon>
        <taxon>Peptostreptococcales</taxon>
        <taxon>Filifactoraceae</taxon>
        <taxon>Filifactor</taxon>
    </lineage>
</organism>
<name>A0ABV9QHC1_9FIRM</name>
<keyword evidence="3" id="KW-0472">Membrane</keyword>
<dbReference type="PROSITE" id="PS51257">
    <property type="entry name" value="PROKAR_LIPOPROTEIN"/>
    <property type="match status" value="1"/>
</dbReference>
<dbReference type="InterPro" id="IPR051201">
    <property type="entry name" value="Chloro_Bact_Ser_Proteases"/>
</dbReference>
<dbReference type="Gene3D" id="2.30.42.10">
    <property type="match status" value="1"/>
</dbReference>
<accession>A0ABV9QHC1</accession>
<proteinExistence type="predicted"/>
<dbReference type="RefSeq" id="WP_379787026.1">
    <property type="nucleotide sequence ID" value="NZ_JBHSHL010000003.1"/>
</dbReference>
<dbReference type="EC" id="3.4.21.-" evidence="5"/>